<dbReference type="Proteomes" id="UP000095282">
    <property type="component" value="Unplaced"/>
</dbReference>
<keyword evidence="1" id="KW-1185">Reference proteome</keyword>
<proteinExistence type="predicted"/>
<reference evidence="2" key="1">
    <citation type="submission" date="2016-11" db="UniProtKB">
        <authorList>
            <consortium name="WormBaseParasite"/>
        </authorList>
    </citation>
    <scope>IDENTIFICATION</scope>
</reference>
<organism evidence="1 2">
    <name type="scientific">Caenorhabditis tropicalis</name>
    <dbReference type="NCBI Taxonomy" id="1561998"/>
    <lineage>
        <taxon>Eukaryota</taxon>
        <taxon>Metazoa</taxon>
        <taxon>Ecdysozoa</taxon>
        <taxon>Nematoda</taxon>
        <taxon>Chromadorea</taxon>
        <taxon>Rhabditida</taxon>
        <taxon>Rhabditina</taxon>
        <taxon>Rhabditomorpha</taxon>
        <taxon>Rhabditoidea</taxon>
        <taxon>Rhabditidae</taxon>
        <taxon>Peloderinae</taxon>
        <taxon>Caenorhabditis</taxon>
    </lineage>
</organism>
<evidence type="ECO:0000313" key="2">
    <source>
        <dbReference type="WBParaSite" id="Csp11.Scaffold626.g6403.t1"/>
    </source>
</evidence>
<sequence>MSIALYRVLNHHMIQRRRIGLRIGEKQHYGGPVFTIGSTIIFLILDMCFNLFCDIYEITLHYSNSTNADFFFFLKNCRTVMRTMYCFLAPYQLLALCSLNPHFQSTMVRYLNGTDKIEVRTLRTIGGDTITKVMYEPLPEPSKMKFLARMYYKWCRCYFAMRLFGKFLDFVEESARNRRQRTRQRRINREIDLEAKANANKPKETGPGKAESVIQIDPVENEENEERISLVSSYSIQIVETTV</sequence>
<name>A0A1I7TJ10_9PELO</name>
<dbReference type="WBParaSite" id="Csp11.Scaffold626.g6403.t1">
    <property type="protein sequence ID" value="Csp11.Scaffold626.g6403.t1"/>
    <property type="gene ID" value="Csp11.Scaffold626.g6403"/>
</dbReference>
<dbReference type="eggNOG" id="ENOG502TGV6">
    <property type="taxonomic scope" value="Eukaryota"/>
</dbReference>
<accession>A0A1I7TJ10</accession>
<protein>
    <submittedName>
        <fullName evidence="2">G_PROTEIN_RECEP_F1_2 domain-containing protein</fullName>
    </submittedName>
</protein>
<dbReference type="AlphaFoldDB" id="A0A1I7TJ10"/>
<evidence type="ECO:0000313" key="1">
    <source>
        <dbReference type="Proteomes" id="UP000095282"/>
    </source>
</evidence>